<dbReference type="PROSITE" id="PS00941">
    <property type="entry name" value="CARBOXYLESTERASE_B_2"/>
    <property type="match status" value="1"/>
</dbReference>
<dbReference type="GeneID" id="28770773"/>
<dbReference type="PANTHER" id="PTHR11559">
    <property type="entry name" value="CARBOXYLESTERASE"/>
    <property type="match status" value="1"/>
</dbReference>
<proteinExistence type="inferred from homology"/>
<dbReference type="InterPro" id="IPR019819">
    <property type="entry name" value="Carboxylesterase_B_CS"/>
</dbReference>
<dbReference type="Pfam" id="PF00135">
    <property type="entry name" value="COesterase"/>
    <property type="match status" value="1"/>
</dbReference>
<protein>
    <recommendedName>
        <fullName evidence="3">Carboxylic ester hydrolase</fullName>
        <ecNumber evidence="3">3.1.1.-</ecNumber>
    </recommendedName>
</protein>
<gene>
    <name evidence="5" type="ORF">CC84DRAFT_749981</name>
</gene>
<dbReference type="ESTHER" id="9pleo-a0a177cer7">
    <property type="family name" value="Fungal_carboxylesterase_lipase"/>
</dbReference>
<dbReference type="InterPro" id="IPR019826">
    <property type="entry name" value="Carboxylesterase_B_AS"/>
</dbReference>
<dbReference type="InterPro" id="IPR050309">
    <property type="entry name" value="Type-B_Carboxylest/Lipase"/>
</dbReference>
<dbReference type="AlphaFoldDB" id="A0A177CER7"/>
<feature type="signal peptide" evidence="3">
    <location>
        <begin position="1"/>
        <end position="18"/>
    </location>
</feature>
<organism evidence="5 6">
    <name type="scientific">Paraphaeosphaeria sporulosa</name>
    <dbReference type="NCBI Taxonomy" id="1460663"/>
    <lineage>
        <taxon>Eukaryota</taxon>
        <taxon>Fungi</taxon>
        <taxon>Dikarya</taxon>
        <taxon>Ascomycota</taxon>
        <taxon>Pezizomycotina</taxon>
        <taxon>Dothideomycetes</taxon>
        <taxon>Pleosporomycetidae</taxon>
        <taxon>Pleosporales</taxon>
        <taxon>Massarineae</taxon>
        <taxon>Didymosphaeriaceae</taxon>
        <taxon>Paraphaeosphaeria</taxon>
    </lineage>
</organism>
<dbReference type="Gene3D" id="3.40.50.1820">
    <property type="entry name" value="alpha/beta hydrolase"/>
    <property type="match status" value="1"/>
</dbReference>
<evidence type="ECO:0000256" key="1">
    <source>
        <dbReference type="ARBA" id="ARBA00005964"/>
    </source>
</evidence>
<evidence type="ECO:0000259" key="4">
    <source>
        <dbReference type="Pfam" id="PF00135"/>
    </source>
</evidence>
<dbReference type="STRING" id="1460663.A0A177CER7"/>
<evidence type="ECO:0000313" key="5">
    <source>
        <dbReference type="EMBL" id="OAG06124.1"/>
    </source>
</evidence>
<dbReference type="InterPro" id="IPR002018">
    <property type="entry name" value="CarbesteraseB"/>
</dbReference>
<dbReference type="SUPFAM" id="SSF53474">
    <property type="entry name" value="alpha/beta-Hydrolases"/>
    <property type="match status" value="1"/>
</dbReference>
<dbReference type="EC" id="3.1.1.-" evidence="3"/>
<dbReference type="RefSeq" id="XP_018036489.1">
    <property type="nucleotide sequence ID" value="XM_018187287.1"/>
</dbReference>
<accession>A0A177CER7</accession>
<evidence type="ECO:0000313" key="6">
    <source>
        <dbReference type="Proteomes" id="UP000077069"/>
    </source>
</evidence>
<keyword evidence="6" id="KW-1185">Reference proteome</keyword>
<dbReference type="OrthoDB" id="408631at2759"/>
<evidence type="ECO:0000256" key="3">
    <source>
        <dbReference type="RuleBase" id="RU361235"/>
    </source>
</evidence>
<dbReference type="PROSITE" id="PS00122">
    <property type="entry name" value="CARBOXYLESTERASE_B_1"/>
    <property type="match status" value="1"/>
</dbReference>
<dbReference type="Proteomes" id="UP000077069">
    <property type="component" value="Unassembled WGS sequence"/>
</dbReference>
<keyword evidence="3" id="KW-0732">Signal</keyword>
<keyword evidence="2 3" id="KW-0378">Hydrolase</keyword>
<dbReference type="GO" id="GO:0016787">
    <property type="term" value="F:hydrolase activity"/>
    <property type="evidence" value="ECO:0007669"/>
    <property type="project" value="UniProtKB-KW"/>
</dbReference>
<evidence type="ECO:0000256" key="2">
    <source>
        <dbReference type="ARBA" id="ARBA00022801"/>
    </source>
</evidence>
<dbReference type="InterPro" id="IPR029058">
    <property type="entry name" value="AB_hydrolase_fold"/>
</dbReference>
<reference evidence="5 6" key="1">
    <citation type="submission" date="2016-05" db="EMBL/GenBank/DDBJ databases">
        <title>Comparative analysis of secretome profiles of manganese(II)-oxidizing ascomycete fungi.</title>
        <authorList>
            <consortium name="DOE Joint Genome Institute"/>
            <person name="Zeiner C.A."/>
            <person name="Purvine S.O."/>
            <person name="Zink E.M."/>
            <person name="Wu S."/>
            <person name="Pasa-Tolic L."/>
            <person name="Chaput D.L."/>
            <person name="Haridas S."/>
            <person name="Grigoriev I.V."/>
            <person name="Santelli C.M."/>
            <person name="Hansel C.M."/>
        </authorList>
    </citation>
    <scope>NUCLEOTIDE SEQUENCE [LARGE SCALE GENOMIC DNA]</scope>
    <source>
        <strain evidence="5 6">AP3s5-JAC2a</strain>
    </source>
</reference>
<dbReference type="InParanoid" id="A0A177CER7"/>
<comment type="similarity">
    <text evidence="1 3">Belongs to the type-B carboxylesterase/lipase family.</text>
</comment>
<sequence>MRLSLVPALSSLLPLVYSATPPTVEIRNGTILGVLNTTRSVEKFLGIPYAEPPVGTLRLAQSIPLKSPFGTLNASAYGPACYNSLNVGNPSEDCLTLNIWRPAGETSSNASLPVLVWLYGGGLVAGYAADPKFEGTNLTANSAAVGKPIIIVTLNYRLGPFGFLNGKEMAELGLLNLGMLDQRRAFHWIQENIGAFGGDPKKVTLAGESAGAVSIYSHMMAYGGRDDALFHGAILESGGAFPLTGPDTPAFQASFNALITNTTCASTLNGTAAEKLDCIRGLDVPTLRASVGKSTGQSIDGDFTRTSLINALHSGAYAHIPTIVGTNTDEGTTSAPTNVSTLSDLLGPVSDGYFRPRKLPNTTASTLISKYSTNPRLGCPYNTGETRFSGGALDKMACSIFGDIVQIAPARMIAHVLTRSGVPVWRYRFNQLPPGGEMTGKGIGTAVEQQYVFSNVVNATAWDGNVAFQMGALWASFAHDMDPNGVVAEVGLPKWPTYGKDANSIVLSGFGSSIEQDTYRGDAIQYIIDKVLPDGAA</sequence>
<dbReference type="EMBL" id="KV441552">
    <property type="protein sequence ID" value="OAG06124.1"/>
    <property type="molecule type" value="Genomic_DNA"/>
</dbReference>
<feature type="domain" description="Carboxylesterase type B" evidence="4">
    <location>
        <begin position="21"/>
        <end position="506"/>
    </location>
</feature>
<name>A0A177CER7_9PLEO</name>
<feature type="chain" id="PRO_5007948948" description="Carboxylic ester hydrolase" evidence="3">
    <location>
        <begin position="19"/>
        <end position="537"/>
    </location>
</feature>